<dbReference type="AlphaFoldDB" id="A0AAE1DQK6"/>
<dbReference type="EMBL" id="JAWDGP010002837">
    <property type="protein sequence ID" value="KAK3779416.1"/>
    <property type="molecule type" value="Genomic_DNA"/>
</dbReference>
<sequence length="166" mass="18767">MSEDFAHSFNLENDHIAFHRALAELEDFVIKMGGNQLVRYGLPQPERDAAERAGVDYRRETPYSVDEEKEVAVQNTNRLNEEQRAVHDEFVAAFNTSSWFCSLFLSMRFAFLCKVPTFLAPTMVPNLPEPCTDVGSNHCGYFLNKQLGAAQVCVNTLPESRMQGQS</sequence>
<organism evidence="1 2">
    <name type="scientific">Elysia crispata</name>
    <name type="common">lettuce slug</name>
    <dbReference type="NCBI Taxonomy" id="231223"/>
    <lineage>
        <taxon>Eukaryota</taxon>
        <taxon>Metazoa</taxon>
        <taxon>Spiralia</taxon>
        <taxon>Lophotrochozoa</taxon>
        <taxon>Mollusca</taxon>
        <taxon>Gastropoda</taxon>
        <taxon>Heterobranchia</taxon>
        <taxon>Euthyneura</taxon>
        <taxon>Panpulmonata</taxon>
        <taxon>Sacoglossa</taxon>
        <taxon>Placobranchoidea</taxon>
        <taxon>Plakobranchidae</taxon>
        <taxon>Elysia</taxon>
    </lineage>
</organism>
<gene>
    <name evidence="1" type="ORF">RRG08_015817</name>
</gene>
<proteinExistence type="predicted"/>
<name>A0AAE1DQK6_9GAST</name>
<protein>
    <submittedName>
        <fullName evidence="1">Uncharacterized protein</fullName>
    </submittedName>
</protein>
<reference evidence="1" key="1">
    <citation type="journal article" date="2023" name="G3 (Bethesda)">
        <title>A reference genome for the long-term kleptoplast-retaining sea slug Elysia crispata morphotype clarki.</title>
        <authorList>
            <person name="Eastman K.E."/>
            <person name="Pendleton A.L."/>
            <person name="Shaikh M.A."/>
            <person name="Suttiyut T."/>
            <person name="Ogas R."/>
            <person name="Tomko P."/>
            <person name="Gavelis G."/>
            <person name="Widhalm J.R."/>
            <person name="Wisecaver J.H."/>
        </authorList>
    </citation>
    <scope>NUCLEOTIDE SEQUENCE</scope>
    <source>
        <strain evidence="1">ECLA1</strain>
    </source>
</reference>
<dbReference type="Proteomes" id="UP001283361">
    <property type="component" value="Unassembled WGS sequence"/>
</dbReference>
<evidence type="ECO:0000313" key="1">
    <source>
        <dbReference type="EMBL" id="KAK3779416.1"/>
    </source>
</evidence>
<evidence type="ECO:0000313" key="2">
    <source>
        <dbReference type="Proteomes" id="UP001283361"/>
    </source>
</evidence>
<keyword evidence="2" id="KW-1185">Reference proteome</keyword>
<accession>A0AAE1DQK6</accession>
<comment type="caution">
    <text evidence="1">The sequence shown here is derived from an EMBL/GenBank/DDBJ whole genome shotgun (WGS) entry which is preliminary data.</text>
</comment>